<dbReference type="Proteomes" id="UP001374535">
    <property type="component" value="Chromosome 4"/>
</dbReference>
<proteinExistence type="predicted"/>
<evidence type="ECO:0000313" key="3">
    <source>
        <dbReference type="Proteomes" id="UP001374535"/>
    </source>
</evidence>
<organism evidence="2 3">
    <name type="scientific">Vigna mungo</name>
    <name type="common">Black gram</name>
    <name type="synonym">Phaseolus mungo</name>
    <dbReference type="NCBI Taxonomy" id="3915"/>
    <lineage>
        <taxon>Eukaryota</taxon>
        <taxon>Viridiplantae</taxon>
        <taxon>Streptophyta</taxon>
        <taxon>Embryophyta</taxon>
        <taxon>Tracheophyta</taxon>
        <taxon>Spermatophyta</taxon>
        <taxon>Magnoliopsida</taxon>
        <taxon>eudicotyledons</taxon>
        <taxon>Gunneridae</taxon>
        <taxon>Pentapetalae</taxon>
        <taxon>rosids</taxon>
        <taxon>fabids</taxon>
        <taxon>Fabales</taxon>
        <taxon>Fabaceae</taxon>
        <taxon>Papilionoideae</taxon>
        <taxon>50 kb inversion clade</taxon>
        <taxon>NPAAA clade</taxon>
        <taxon>indigoferoid/millettioid clade</taxon>
        <taxon>Phaseoleae</taxon>
        <taxon>Vigna</taxon>
    </lineage>
</organism>
<gene>
    <name evidence="2" type="ORF">V8G54_012639</name>
</gene>
<reference evidence="2 3" key="1">
    <citation type="journal article" date="2023" name="Life. Sci Alliance">
        <title>Evolutionary insights into 3D genome organization and epigenetic landscape of Vigna mungo.</title>
        <authorList>
            <person name="Junaid A."/>
            <person name="Singh B."/>
            <person name="Bhatia S."/>
        </authorList>
    </citation>
    <scope>NUCLEOTIDE SEQUENCE [LARGE SCALE GENOMIC DNA]</scope>
    <source>
        <strain evidence="2">Urdbean</strain>
    </source>
</reference>
<evidence type="ECO:0000313" key="2">
    <source>
        <dbReference type="EMBL" id="WVZ15073.1"/>
    </source>
</evidence>
<keyword evidence="1" id="KW-1133">Transmembrane helix</keyword>
<protein>
    <submittedName>
        <fullName evidence="2">Uncharacterized protein</fullName>
    </submittedName>
</protein>
<dbReference type="AlphaFoldDB" id="A0AAQ3NTB1"/>
<keyword evidence="1" id="KW-0812">Transmembrane</keyword>
<evidence type="ECO:0000256" key="1">
    <source>
        <dbReference type="SAM" id="Phobius"/>
    </source>
</evidence>
<accession>A0AAQ3NTB1</accession>
<keyword evidence="3" id="KW-1185">Reference proteome</keyword>
<keyword evidence="1" id="KW-0472">Membrane</keyword>
<dbReference type="PANTHER" id="PTHR11206">
    <property type="entry name" value="MULTIDRUG RESISTANCE PROTEIN"/>
    <property type="match status" value="1"/>
</dbReference>
<dbReference type="EMBL" id="CP144697">
    <property type="protein sequence ID" value="WVZ15073.1"/>
    <property type="molecule type" value="Genomic_DNA"/>
</dbReference>
<feature type="transmembrane region" description="Helical" evidence="1">
    <location>
        <begin position="20"/>
        <end position="42"/>
    </location>
</feature>
<sequence>MFSFAIVFPTLRFLQAQSKVKVIMCIAFVVLLIQNGLLYMFIHVFGWGVTGLAMVSNIVGWLYAVALVVYTIGWNKEEWRVKVEQTAHRMRTWNIDNHHSEDVT</sequence>
<name>A0AAQ3NTB1_VIGMU</name>
<feature type="transmembrane region" description="Helical" evidence="1">
    <location>
        <begin position="48"/>
        <end position="72"/>
    </location>
</feature>